<reference evidence="2" key="7">
    <citation type="submission" date="2012-08" db="EMBL/GenBank/DDBJ databases">
        <title>Oryza sativa nipponbare(GA3) genomic DNA, chromosome 4.</title>
        <authorList>
            <consortium name="IRGSP(International Rice Genome Sequencing Project)"/>
        </authorList>
    </citation>
    <scope>NUCLEOTIDE SEQUENCE</scope>
</reference>
<dbReference type="EMBL" id="AP008210">
    <property type="protein sequence ID" value="BAH92728.1"/>
    <property type="molecule type" value="Genomic_DNA"/>
</dbReference>
<gene>
    <name evidence="2" type="ordered locus">Os04g0499150</name>
    <name evidence="1" type="ORF">OSJNBa0007A06.9</name>
</gene>
<dbReference type="EMBL" id="AC120987">
    <property type="protein sequence ID" value="AAT93886.1"/>
    <property type="molecule type" value="Genomic_DNA"/>
</dbReference>
<reference evidence="1" key="1">
    <citation type="submission" date="2004-08" db="EMBL/GenBank/DDBJ databases">
        <title>Oryza sativa BAC OSJNBa0007A06 genomic sequence.</title>
        <authorList>
            <person name="Chow T.-Y."/>
            <person name="Hsing Y.-I.C."/>
            <person name="Chen C.-S."/>
            <person name="Chen H.-H."/>
            <person name="Liu S.-M."/>
            <person name="Chao Y.-T."/>
            <person name="Chang S.-J."/>
            <person name="Chen H.-C."/>
            <person name="Chen S.-K."/>
            <person name="Chen T.-R."/>
            <person name="Chen Y.-L."/>
            <person name="Cheng C.-H."/>
            <person name="Chung C.-I."/>
            <person name="Han S.-Y."/>
            <person name="Hsiao S.-H."/>
            <person name="Hsiung J.-N."/>
            <person name="Hsu C.-H."/>
            <person name="Huang J.-J."/>
            <person name="Kau P.-I."/>
            <person name="Lee M.-C."/>
            <person name="Leu H.-L."/>
            <person name="Li Y.-F."/>
            <person name="Lin S.-J."/>
            <person name="Lin Y.-C."/>
            <person name="Wu S.-W."/>
            <person name="Yu C.-Y."/>
            <person name="Yu S.-W."/>
            <person name="Wu H.-P."/>
            <person name="Shaw J.-F."/>
        </authorList>
    </citation>
    <scope>NUCLEOTIDE SEQUENCE</scope>
</reference>
<reference evidence="2" key="4">
    <citation type="journal article" date="2007" name="Genome Res.">
        <title>Curated Genome Annotation of Oryza sativa ssp. japonica and Comparative Genome Analysis with Arabidopsis thaliana.</title>
        <authorList>
            <consortium name="The Rice Annotation Project (RAP)"/>
            <person name="Itoh T."/>
            <person name="Tanaka T."/>
            <person name="Barrero R.A."/>
            <person name="Yamasaki C."/>
            <person name="Fujii Y."/>
            <person name="Hilton P.B."/>
            <person name="Antonio B.A."/>
            <person name="Aono H."/>
            <person name="Apweiler R."/>
            <person name="Bruskiewich R."/>
            <person name="Bureau T."/>
            <person name="Burr F."/>
            <person name="Costa de Oliveira A."/>
            <person name="Fuks G."/>
            <person name="Habara T."/>
            <person name="Haberer G."/>
            <person name="Han B."/>
            <person name="Harada E."/>
            <person name="Hiraki A.T."/>
            <person name="Hirochika H."/>
            <person name="Hoen D."/>
            <person name="Hokari H."/>
            <person name="Hosokawa S."/>
            <person name="Hsing Y."/>
            <person name="Ikawa H."/>
            <person name="Ikeo K."/>
            <person name="Imanishi T."/>
            <person name="Ito Y."/>
            <person name="Jaiswal P."/>
            <person name="Kanno M."/>
            <person name="Kawahara Y."/>
            <person name="Kawamura T."/>
            <person name="Kawashima H."/>
            <person name="Khurana J.P."/>
            <person name="Kikuchi S."/>
            <person name="Komatsu S."/>
            <person name="Koyanagi K.O."/>
            <person name="Kubooka H."/>
            <person name="Lieberherr D."/>
            <person name="Lin Y.C."/>
            <person name="Lonsdale D."/>
            <person name="Matsumoto T."/>
            <person name="Matsuya A."/>
            <person name="McCombie W.R."/>
            <person name="Messing J."/>
            <person name="Miyao A."/>
            <person name="Mulder N."/>
            <person name="Nagamura Y."/>
            <person name="Nam J."/>
            <person name="Namiki N."/>
            <person name="Numa H."/>
            <person name="Nurimoto S."/>
            <person name="O'donovan C."/>
            <person name="Ohyanagi H."/>
            <person name="Okido T."/>
            <person name="Oota S."/>
            <person name="Osato N."/>
            <person name="Palmer L.E."/>
            <person name="Quetier F."/>
            <person name="Raghuvanshi S."/>
            <person name="Saichi N."/>
            <person name="Sakai H."/>
            <person name="Sakai Y."/>
            <person name="Sakata K."/>
            <person name="Sakurai T."/>
            <person name="Sato F."/>
            <person name="Sato Y."/>
            <person name="Schoof H."/>
            <person name="Seki M."/>
            <person name="Shibata M."/>
            <person name="Shimizu Y."/>
            <person name="Shinozaki K."/>
            <person name="Shinso Y."/>
            <person name="Singh N.K."/>
            <person name="Smith-White B."/>
            <person name="Takeda J."/>
            <person name="Tanino M."/>
            <person name="Tatusova T."/>
            <person name="Thongjuea S."/>
            <person name="Todokoro F."/>
            <person name="Tsugane M."/>
            <person name="Tyagi A.K."/>
            <person name="Vanavichit A."/>
            <person name="Wang A."/>
            <person name="Wing R.A."/>
            <person name="Yamaguchi K."/>
            <person name="Yamamoto M."/>
            <person name="Yamamoto N."/>
            <person name="Yu Y."/>
            <person name="Zhang H."/>
            <person name="Zhao Q."/>
            <person name="Higo K."/>
            <person name="Burr B."/>
            <person name="Gojobori T."/>
            <person name="Sasaki T."/>
        </authorList>
    </citation>
    <scope>NUCLEOTIDE SEQUENCE</scope>
</reference>
<dbReference type="Proteomes" id="UP000000763">
    <property type="component" value="Chromosome 5"/>
</dbReference>
<proteinExistence type="predicted"/>
<reference evidence="2" key="3">
    <citation type="journal article" date="2006" name="Nucleic Acids Res.">
        <title>The Rice Annotation Project Database (RAP-DB): hub for Oryza sativa ssp. japonica genome information.</title>
        <authorList>
            <person name="Ohyanagi H."/>
            <person name="Tanaka T."/>
            <person name="Sakai H."/>
            <person name="Shigemoto Y."/>
            <person name="Yamaguchi K."/>
            <person name="Habara T."/>
            <person name="Fujii Y."/>
            <person name="Antonio B.A."/>
            <person name="Nagamura Y."/>
            <person name="Imanishi T."/>
            <person name="Ikeo K."/>
            <person name="Itoh T."/>
            <person name="Gojobori T."/>
            <person name="Sasaki T."/>
        </authorList>
    </citation>
    <scope>NUCLEOTIDE SEQUENCE</scope>
</reference>
<dbReference type="KEGG" id="dosa:Os04g0499150"/>
<dbReference type="AlphaFoldDB" id="Q6AUP6"/>
<reference evidence="2" key="5">
    <citation type="journal article" date="2008" name="Nucleic Acids Res.">
        <title>The Rice Annotation Project Database (RAP-DB): 2008 update.</title>
        <authorList>
            <consortium name="The Rice Annotation Project (RAP)"/>
            <person name="Tanaka T."/>
            <person name="Antonio B.A."/>
            <person name="Kikuchi S."/>
            <person name="Matsumoto T."/>
            <person name="Nagamura Y."/>
            <person name="Numa H."/>
            <person name="Sakai H."/>
            <person name="Wu J."/>
            <person name="Itoh T."/>
            <person name="Sasaki T."/>
            <person name="Aono R."/>
            <person name="Fujii Y."/>
            <person name="Habara T."/>
            <person name="Harada E."/>
            <person name="Kanno M."/>
            <person name="Kawahara Y."/>
            <person name="Kawashima H."/>
            <person name="Kubooka H."/>
            <person name="Matsuya A."/>
            <person name="Nakaoka H."/>
            <person name="Saichi N."/>
            <person name="Sanbonmatsu R."/>
            <person name="Sato Y."/>
            <person name="Shinso Y."/>
            <person name="Suzuki M."/>
            <person name="Takeda J."/>
            <person name="Tanino M."/>
            <person name="Todokoro F."/>
            <person name="Yamaguchi K."/>
            <person name="Yamamoto N."/>
            <person name="Yamasaki C."/>
            <person name="Imanishi T."/>
            <person name="Okido T."/>
            <person name="Tada M."/>
            <person name="Ikeo K."/>
            <person name="Tateno Y."/>
            <person name="Gojobori T."/>
            <person name="Lin Y.C."/>
            <person name="Wei F.J."/>
            <person name="Hsing Y.I."/>
            <person name="Zhao Q."/>
            <person name="Han B."/>
            <person name="Kramer M.R."/>
            <person name="McCombie R.W."/>
            <person name="Lonsdale D."/>
            <person name="O'Donovan C.C."/>
            <person name="Whitfield E.J."/>
            <person name="Apweiler R."/>
            <person name="Koyanagi K.O."/>
            <person name="Khurana J.P."/>
            <person name="Raghuvanshi S."/>
            <person name="Singh N.K."/>
            <person name="Tyagi A.K."/>
            <person name="Haberer G."/>
            <person name="Fujisawa M."/>
            <person name="Hosokawa S."/>
            <person name="Ito Y."/>
            <person name="Ikawa H."/>
            <person name="Shibata M."/>
            <person name="Yamamoto M."/>
            <person name="Bruskiewich R.M."/>
            <person name="Hoen D.R."/>
            <person name="Bureau TE."/>
            <person name="Namiki N."/>
            <person name="Ohyanagi H."/>
            <person name="Sakai Y."/>
            <person name="Nobushima S."/>
            <person name="Sakata K."/>
            <person name="Barrero R.A."/>
            <person name="Sato Y."/>
            <person name="Souvorov A."/>
            <person name="Smith-White B."/>
            <person name="Tatusova T."/>
            <person name="An S."/>
            <person name="An G."/>
            <person name="OOta S."/>
            <person name="Fuks G."/>
            <person name="Messing J."/>
            <person name="Christie K.R."/>
            <person name="Lieberherr D."/>
            <person name="Kim H."/>
            <person name="Zuccolo A."/>
            <person name="Wing R.A."/>
            <person name="Nobuta K."/>
            <person name="Green P.J."/>
            <person name="Lu C."/>
            <person name="Meyers BC."/>
            <person name="Chaparro C."/>
            <person name="Piegu B."/>
            <person name="Panaud O."/>
            <person name="Echeverria M."/>
        </authorList>
    </citation>
    <scope>NUCLEOTIDE SEQUENCE</scope>
</reference>
<reference evidence="2" key="8">
    <citation type="submission" date="2012-08" db="EMBL/GenBank/DDBJ databases">
        <title>The Second Rice Annotation Project Meeting (RAP2).</title>
        <authorList>
            <consortium name="The Rice Annotation Project (RAP)"/>
        </authorList>
    </citation>
    <scope>NUCLEOTIDE SEQUENCE</scope>
</reference>
<dbReference type="Proteomes" id="UP000000763">
    <property type="component" value="Chromosome 4"/>
</dbReference>
<sequence>MIHKELVYQRVENRTRTPLVIWYRMNHGWKTSILFMSLSVNSHGLVARS</sequence>
<protein>
    <submittedName>
        <fullName evidence="2">Os04g0499150 protein</fullName>
    </submittedName>
</protein>
<name>Q6AUP6_ORYSJ</name>
<accession>Q6AUP6</accession>
<reference evidence="3" key="6">
    <citation type="journal article" date="2008" name="Nucleic Acids Res.">
        <title>The rice annotation project database (RAP-DB): 2008 update.</title>
        <authorList>
            <consortium name="The rice annotation project (RAP)"/>
        </authorList>
    </citation>
    <scope>GENOME REANNOTATION</scope>
    <source>
        <strain evidence="3">cv. Nipponbare</strain>
    </source>
</reference>
<evidence type="ECO:0000313" key="3">
    <source>
        <dbReference type="Proteomes" id="UP000000763"/>
    </source>
</evidence>
<evidence type="ECO:0000313" key="1">
    <source>
        <dbReference type="EMBL" id="AAT93886.1"/>
    </source>
</evidence>
<evidence type="ECO:0000313" key="2">
    <source>
        <dbReference type="EMBL" id="BAH92728.1"/>
    </source>
</evidence>
<organism evidence="1 3">
    <name type="scientific">Oryza sativa subsp. japonica</name>
    <name type="common">Rice</name>
    <dbReference type="NCBI Taxonomy" id="39947"/>
    <lineage>
        <taxon>Eukaryota</taxon>
        <taxon>Viridiplantae</taxon>
        <taxon>Streptophyta</taxon>
        <taxon>Embryophyta</taxon>
        <taxon>Tracheophyta</taxon>
        <taxon>Spermatophyta</taxon>
        <taxon>Magnoliopsida</taxon>
        <taxon>Liliopsida</taxon>
        <taxon>Poales</taxon>
        <taxon>Poaceae</taxon>
        <taxon>BOP clade</taxon>
        <taxon>Oryzoideae</taxon>
        <taxon>Oryzeae</taxon>
        <taxon>Oryzinae</taxon>
        <taxon>Oryza</taxon>
        <taxon>Oryza sativa</taxon>
    </lineage>
</organism>
<reference evidence="2 3" key="2">
    <citation type="journal article" date="2005" name="Nature">
        <title>The map-based sequence of the rice genome.</title>
        <authorList>
            <consortium name="International rice genome sequencing project (IRGSP)"/>
            <person name="Matsumoto T."/>
            <person name="Wu J."/>
            <person name="Kanamori H."/>
            <person name="Katayose Y."/>
            <person name="Fujisawa M."/>
            <person name="Namiki N."/>
            <person name="Mizuno H."/>
            <person name="Yamamoto K."/>
            <person name="Antonio B.A."/>
            <person name="Baba T."/>
            <person name="Sakata K."/>
            <person name="Nagamura Y."/>
            <person name="Aoki H."/>
            <person name="Arikawa K."/>
            <person name="Arita K."/>
            <person name="Bito T."/>
            <person name="Chiden Y."/>
            <person name="Fujitsuka N."/>
            <person name="Fukunaka R."/>
            <person name="Hamada M."/>
            <person name="Harada C."/>
            <person name="Hayashi A."/>
            <person name="Hijishita S."/>
            <person name="Honda M."/>
            <person name="Hosokawa S."/>
            <person name="Ichikawa Y."/>
            <person name="Idonuma A."/>
            <person name="Iijima M."/>
            <person name="Ikeda M."/>
            <person name="Ikeno M."/>
            <person name="Ito K."/>
            <person name="Ito S."/>
            <person name="Ito T."/>
            <person name="Ito Y."/>
            <person name="Ito Y."/>
            <person name="Iwabuchi A."/>
            <person name="Kamiya K."/>
            <person name="Karasawa W."/>
            <person name="Kurita K."/>
            <person name="Katagiri S."/>
            <person name="Kikuta A."/>
            <person name="Kobayashi H."/>
            <person name="Kobayashi N."/>
            <person name="Machita K."/>
            <person name="Maehara T."/>
            <person name="Masukawa M."/>
            <person name="Mizubayashi T."/>
            <person name="Mukai Y."/>
            <person name="Nagasaki H."/>
            <person name="Nagata Y."/>
            <person name="Naito S."/>
            <person name="Nakashima M."/>
            <person name="Nakama Y."/>
            <person name="Nakamichi Y."/>
            <person name="Nakamura M."/>
            <person name="Meguro A."/>
            <person name="Negishi M."/>
            <person name="Ohta I."/>
            <person name="Ohta T."/>
            <person name="Okamoto M."/>
            <person name="Ono N."/>
            <person name="Saji S."/>
            <person name="Sakaguchi M."/>
            <person name="Sakai K."/>
            <person name="Shibata M."/>
            <person name="Shimokawa T."/>
            <person name="Song J."/>
            <person name="Takazaki Y."/>
            <person name="Terasawa K."/>
            <person name="Tsugane M."/>
            <person name="Tsuji K."/>
            <person name="Ueda S."/>
            <person name="Waki K."/>
            <person name="Yamagata H."/>
            <person name="Yamamoto M."/>
            <person name="Yamamoto S."/>
            <person name="Yamane H."/>
            <person name="Yoshiki S."/>
            <person name="Yoshihara R."/>
            <person name="Yukawa K."/>
            <person name="Zhong H."/>
            <person name="Yano M."/>
            <person name="Yuan Q."/>
            <person name="Ouyang S."/>
            <person name="Liu J."/>
            <person name="Jones K.M."/>
            <person name="Gansberger K."/>
            <person name="Moffat K."/>
            <person name="Hill J."/>
            <person name="Bera J."/>
            <person name="Fadrosh D."/>
            <person name="Jin S."/>
            <person name="Johri S."/>
            <person name="Kim M."/>
            <person name="Overton L."/>
            <person name="Reardon M."/>
            <person name="Tsitrin T."/>
            <person name="Vuong H."/>
            <person name="Weaver B."/>
            <person name="Ciecko A."/>
            <person name="Tallon L."/>
            <person name="Jackson J."/>
            <person name="Pai G."/>
            <person name="Aken S.V."/>
            <person name="Utterback T."/>
            <person name="Reidmuller S."/>
            <person name="Feldblyum T."/>
            <person name="Hsiao J."/>
            <person name="Zismann V."/>
            <person name="Iobst S."/>
            <person name="de Vazeille A.R."/>
            <person name="Buell C.R."/>
            <person name="Ying K."/>
            <person name="Li Y."/>
            <person name="Lu T."/>
            <person name="Huang Y."/>
            <person name="Zhao Q."/>
            <person name="Feng Q."/>
            <person name="Zhang L."/>
            <person name="Zhu J."/>
            <person name="Weng Q."/>
            <person name="Mu J."/>
            <person name="Lu Y."/>
            <person name="Fan D."/>
            <person name="Liu Y."/>
            <person name="Guan J."/>
            <person name="Zhang Y."/>
            <person name="Yu S."/>
            <person name="Liu X."/>
            <person name="Zhang Y."/>
            <person name="Hong G."/>
            <person name="Han B."/>
            <person name="Choisne N."/>
            <person name="Demange N."/>
            <person name="Orjeda G."/>
            <person name="Samain S."/>
            <person name="Cattolico L."/>
            <person name="Pelletier E."/>
            <person name="Couloux A."/>
            <person name="Segurens B."/>
            <person name="Wincker P."/>
            <person name="D'Hont A."/>
            <person name="Scarpelli C."/>
            <person name="Weissenbach J."/>
            <person name="Salanoubat M."/>
            <person name="Quetier F."/>
            <person name="Yu Y."/>
            <person name="Kim H.R."/>
            <person name="Rambo T."/>
            <person name="Currie J."/>
            <person name="Collura K."/>
            <person name="Luo M."/>
            <person name="Yang T."/>
            <person name="Ammiraju J.S.S."/>
            <person name="Engler F."/>
            <person name="Soderlund C."/>
            <person name="Wing R.A."/>
            <person name="Palmer L.E."/>
            <person name="de la Bastide M."/>
            <person name="Spiegel L."/>
            <person name="Nascimento L."/>
            <person name="Zutavern T."/>
            <person name="O'Shaughnessy A."/>
            <person name="Dike S."/>
            <person name="Dedhia N."/>
            <person name="Preston R."/>
            <person name="Balija V."/>
            <person name="McCombie W.R."/>
            <person name="Chow T."/>
            <person name="Chen H."/>
            <person name="Chung M."/>
            <person name="Chen C."/>
            <person name="Shaw J."/>
            <person name="Wu H."/>
            <person name="Hsiao K."/>
            <person name="Chao Y."/>
            <person name="Chu M."/>
            <person name="Cheng C."/>
            <person name="Hour A."/>
            <person name="Lee P."/>
            <person name="Lin S."/>
            <person name="Lin Y."/>
            <person name="Liou J."/>
            <person name="Liu S."/>
            <person name="Hsing Y."/>
            <person name="Raghuvanshi S."/>
            <person name="Mohanty A."/>
            <person name="Bharti A.K."/>
            <person name="Gaur A."/>
            <person name="Gupta V."/>
            <person name="Kumar D."/>
            <person name="Ravi V."/>
            <person name="Vij S."/>
            <person name="Kapur A."/>
            <person name="Khurana P."/>
            <person name="Khurana P."/>
            <person name="Khurana J.P."/>
            <person name="Tyagi A.K."/>
            <person name="Gaikwad K."/>
            <person name="Singh A."/>
            <person name="Dalal V."/>
            <person name="Srivastava S."/>
            <person name="Dixit A."/>
            <person name="Pal A.K."/>
            <person name="Ghazi I.A."/>
            <person name="Yadav M."/>
            <person name="Pandit A."/>
            <person name="Bhargava A."/>
            <person name="Sureshbabu K."/>
            <person name="Batra K."/>
            <person name="Sharma T.R."/>
            <person name="Mohapatra T."/>
            <person name="Singh N.K."/>
            <person name="Messing J."/>
            <person name="Nelson A.B."/>
            <person name="Fuks G."/>
            <person name="Kavchok S."/>
            <person name="Keizer G."/>
            <person name="Linton E."/>
            <person name="Llaca V."/>
            <person name="Song R."/>
            <person name="Tanyolac B."/>
            <person name="Young S."/>
            <person name="Ho-Il K."/>
            <person name="Hahn J.H."/>
            <person name="Sangsakoo G."/>
            <person name="Vanavichit A."/>
            <person name="de Mattos Luiz.A.T."/>
            <person name="Zimmer P.D."/>
            <person name="Malone G."/>
            <person name="Dellagostin O."/>
            <person name="de Oliveira A.C."/>
            <person name="Bevan M."/>
            <person name="Bancroft I."/>
            <person name="Minx P."/>
            <person name="Cordum H."/>
            <person name="Wilson R."/>
            <person name="Cheng Z."/>
            <person name="Jin W."/>
            <person name="Jiang J."/>
            <person name="Leong S.A."/>
            <person name="Iwama H."/>
            <person name="Gojobori T."/>
            <person name="Itoh T."/>
            <person name="Niimura Y."/>
            <person name="Fujii Y."/>
            <person name="Habara T."/>
            <person name="Sakai H."/>
            <person name="Sato Y."/>
            <person name="Wilson G."/>
            <person name="Kumar K."/>
            <person name="McCouch S."/>
            <person name="Juretic N."/>
            <person name="Hoen D."/>
            <person name="Wright S."/>
            <person name="Bruskiewich R."/>
            <person name="Bureau T."/>
            <person name="Miyao A."/>
            <person name="Hirochika H."/>
            <person name="Nishikawa T."/>
            <person name="Kadowaki K."/>
            <person name="Sugiura M."/>
            <person name="Burr B."/>
            <person name="Sasaki T."/>
        </authorList>
    </citation>
    <scope>NUCLEOTIDE SEQUENCE [LARGE SCALE GENOMIC DNA]</scope>
    <source>
        <strain evidence="3">cv. Nipponbare</strain>
    </source>
</reference>